<dbReference type="EMBL" id="CP120627">
    <property type="protein sequence ID" value="WEW56730.1"/>
    <property type="molecule type" value="Genomic_DNA"/>
</dbReference>
<keyword evidence="2" id="KW-1185">Reference proteome</keyword>
<proteinExistence type="predicted"/>
<dbReference type="PANTHER" id="PTHR36452">
    <property type="entry name" value="CHROMOSOME 12, WHOLE GENOME SHOTGUN SEQUENCE"/>
    <property type="match status" value="1"/>
</dbReference>
<evidence type="ECO:0000313" key="1">
    <source>
        <dbReference type="EMBL" id="WEW56730.1"/>
    </source>
</evidence>
<organism evidence="1 2">
    <name type="scientific">Emydomyces testavorans</name>
    <dbReference type="NCBI Taxonomy" id="2070801"/>
    <lineage>
        <taxon>Eukaryota</taxon>
        <taxon>Fungi</taxon>
        <taxon>Dikarya</taxon>
        <taxon>Ascomycota</taxon>
        <taxon>Pezizomycotina</taxon>
        <taxon>Eurotiomycetes</taxon>
        <taxon>Eurotiomycetidae</taxon>
        <taxon>Onygenales</taxon>
        <taxon>Nannizziopsiaceae</taxon>
        <taxon>Emydomyces</taxon>
    </lineage>
</organism>
<name>A0AAF0DDY6_9EURO</name>
<evidence type="ECO:0000313" key="2">
    <source>
        <dbReference type="Proteomes" id="UP001219355"/>
    </source>
</evidence>
<dbReference type="PANTHER" id="PTHR36452:SF1">
    <property type="entry name" value="DUF2461 DOMAIN-CONTAINING PROTEIN"/>
    <property type="match status" value="1"/>
</dbReference>
<dbReference type="AlphaFoldDB" id="A0AAF0DDY6"/>
<dbReference type="InterPro" id="IPR012808">
    <property type="entry name" value="CHP02453"/>
</dbReference>
<accession>A0AAF0DDY6</accession>
<dbReference type="Proteomes" id="UP001219355">
    <property type="component" value="Chromosome 1"/>
</dbReference>
<dbReference type="Pfam" id="PF09365">
    <property type="entry name" value="DUF2461"/>
    <property type="match status" value="1"/>
</dbReference>
<gene>
    <name evidence="1" type="ORF">PRK78_002179</name>
</gene>
<sequence length="266" mass="29964">MLSPWNRVAFVQRCYPDHLTLLTIYSHIFPQHGEPKALDSSSALDQNLTNAIIGPVQVAKAHMQRITFTWSQRSVSSAFAIPVPLKVAKLSPIRGRVESRDQLLRLLSVLAKADVSQQYFPSDLVSLGSGLWMPDAARLALLRQDVDQRSERIKRILGHPDVRREIFNGVPKDEKKVVKAFVCQNQETALKTKPKVRDCFFNLTLAPQRLSVANPLGRNVDSFIRSLYLNPFHIALDEIIEVKSESGRMAQMMISLDGRPETRVAV</sequence>
<reference evidence="1" key="1">
    <citation type="submission" date="2023-03" db="EMBL/GenBank/DDBJ databases">
        <title>Emydomyces testavorans Genome Sequence.</title>
        <authorList>
            <person name="Hoyer L."/>
        </authorList>
    </citation>
    <scope>NUCLEOTIDE SEQUENCE</scope>
    <source>
        <strain evidence="1">16-2883</strain>
    </source>
</reference>
<protein>
    <submittedName>
        <fullName evidence="1">Uncharacterized protein</fullName>
    </submittedName>
</protein>